<keyword evidence="1" id="KW-0472">Membrane</keyword>
<organism evidence="2 3">
    <name type="scientific">Streblomastix strix</name>
    <dbReference type="NCBI Taxonomy" id="222440"/>
    <lineage>
        <taxon>Eukaryota</taxon>
        <taxon>Metamonada</taxon>
        <taxon>Preaxostyla</taxon>
        <taxon>Oxymonadida</taxon>
        <taxon>Streblomastigidae</taxon>
        <taxon>Streblomastix</taxon>
    </lineage>
</organism>
<protein>
    <submittedName>
        <fullName evidence="2">Uncharacterized protein</fullName>
    </submittedName>
</protein>
<sequence>MTKPHKVREIKNFSFRAFTINAKKVIDQNGGAQLAMATKQQIMASFFLSTLIVTIHLLISSTVFLASNTVLSGIIQTLKFESKCDGANYDTSVYKALKV</sequence>
<dbReference type="Proteomes" id="UP000324800">
    <property type="component" value="Unassembled WGS sequence"/>
</dbReference>
<accession>A0A5J4TNW4</accession>
<name>A0A5J4TNW4_9EUKA</name>
<keyword evidence="1" id="KW-1133">Transmembrane helix</keyword>
<evidence type="ECO:0000313" key="2">
    <source>
        <dbReference type="EMBL" id="KAA6359897.1"/>
    </source>
</evidence>
<dbReference type="EMBL" id="SNRW01027735">
    <property type="protein sequence ID" value="KAA6359897.1"/>
    <property type="molecule type" value="Genomic_DNA"/>
</dbReference>
<reference evidence="2 3" key="1">
    <citation type="submission" date="2019-03" db="EMBL/GenBank/DDBJ databases">
        <title>Single cell metagenomics reveals metabolic interactions within the superorganism composed of flagellate Streblomastix strix and complex community of Bacteroidetes bacteria on its surface.</title>
        <authorList>
            <person name="Treitli S.C."/>
            <person name="Kolisko M."/>
            <person name="Husnik F."/>
            <person name="Keeling P."/>
            <person name="Hampl V."/>
        </authorList>
    </citation>
    <scope>NUCLEOTIDE SEQUENCE [LARGE SCALE GENOMIC DNA]</scope>
    <source>
        <strain evidence="2">ST1C</strain>
    </source>
</reference>
<keyword evidence="1" id="KW-0812">Transmembrane</keyword>
<dbReference type="AlphaFoldDB" id="A0A5J4TNW4"/>
<evidence type="ECO:0000256" key="1">
    <source>
        <dbReference type="SAM" id="Phobius"/>
    </source>
</evidence>
<gene>
    <name evidence="2" type="ORF">EZS28_044576</name>
</gene>
<proteinExistence type="predicted"/>
<comment type="caution">
    <text evidence="2">The sequence shown here is derived from an EMBL/GenBank/DDBJ whole genome shotgun (WGS) entry which is preliminary data.</text>
</comment>
<evidence type="ECO:0000313" key="3">
    <source>
        <dbReference type="Proteomes" id="UP000324800"/>
    </source>
</evidence>
<feature type="transmembrane region" description="Helical" evidence="1">
    <location>
        <begin position="46"/>
        <end position="66"/>
    </location>
</feature>